<accession>A0A246JI02</accession>
<evidence type="ECO:0000256" key="1">
    <source>
        <dbReference type="SAM" id="MobiDB-lite"/>
    </source>
</evidence>
<sequence>MSTTPNNEKSDKAVPFTTTEDAVKAGHVPANGTSATTSAASSTAGVDLVNRVAEKAHATIDRLATQATPAVQHLQKSLEDTNELLHERADRLRTTGNEWCDGLRTSVREHPLAAIGTALAVGLLIARLTR</sequence>
<dbReference type="RefSeq" id="WP_088384179.1">
    <property type="nucleotide sequence ID" value="NZ_NIOF01000002.1"/>
</dbReference>
<keyword evidence="3" id="KW-1185">Reference proteome</keyword>
<dbReference type="OrthoDB" id="9154343at2"/>
<dbReference type="AlphaFoldDB" id="A0A246JI02"/>
<protein>
    <submittedName>
        <fullName evidence="2">Uncharacterized protein</fullName>
    </submittedName>
</protein>
<dbReference type="EMBL" id="NIOF01000002">
    <property type="protein sequence ID" value="OWQ92192.1"/>
    <property type="molecule type" value="Genomic_DNA"/>
</dbReference>
<feature type="region of interest" description="Disordered" evidence="1">
    <location>
        <begin position="1"/>
        <end position="22"/>
    </location>
</feature>
<dbReference type="Gene3D" id="1.20.120.20">
    <property type="entry name" value="Apolipoprotein"/>
    <property type="match status" value="1"/>
</dbReference>
<organism evidence="2 3">
    <name type="scientific">Roseateles aquatilis</name>
    <dbReference type="NCBI Taxonomy" id="431061"/>
    <lineage>
        <taxon>Bacteria</taxon>
        <taxon>Pseudomonadati</taxon>
        <taxon>Pseudomonadota</taxon>
        <taxon>Betaproteobacteria</taxon>
        <taxon>Burkholderiales</taxon>
        <taxon>Sphaerotilaceae</taxon>
        <taxon>Roseateles</taxon>
    </lineage>
</organism>
<name>A0A246JI02_9BURK</name>
<dbReference type="Proteomes" id="UP000197468">
    <property type="component" value="Unassembled WGS sequence"/>
</dbReference>
<gene>
    <name evidence="2" type="ORF">CDN99_07580</name>
</gene>
<evidence type="ECO:0000313" key="3">
    <source>
        <dbReference type="Proteomes" id="UP000197468"/>
    </source>
</evidence>
<reference evidence="2 3" key="1">
    <citation type="journal article" date="2008" name="Int. J. Syst. Evol. Microbiol.">
        <title>Description of Roseateles aquatilis sp. nov. and Roseateles terrae sp. nov., in the class Betaproteobacteria, and emended description of the genus Roseateles.</title>
        <authorList>
            <person name="Gomila M."/>
            <person name="Bowien B."/>
            <person name="Falsen E."/>
            <person name="Moore E.R."/>
            <person name="Lalucat J."/>
        </authorList>
    </citation>
    <scope>NUCLEOTIDE SEQUENCE [LARGE SCALE GENOMIC DNA]</scope>
    <source>
        <strain evidence="2 3">CCUG 48205</strain>
    </source>
</reference>
<evidence type="ECO:0000313" key="2">
    <source>
        <dbReference type="EMBL" id="OWQ92192.1"/>
    </source>
</evidence>
<comment type="caution">
    <text evidence="2">The sequence shown here is derived from an EMBL/GenBank/DDBJ whole genome shotgun (WGS) entry which is preliminary data.</text>
</comment>
<proteinExistence type="predicted"/>